<gene>
    <name evidence="6" type="ORF">TrRE_jg12777</name>
</gene>
<organism evidence="6 7">
    <name type="scientific">Triparma retinervis</name>
    <dbReference type="NCBI Taxonomy" id="2557542"/>
    <lineage>
        <taxon>Eukaryota</taxon>
        <taxon>Sar</taxon>
        <taxon>Stramenopiles</taxon>
        <taxon>Ochrophyta</taxon>
        <taxon>Bolidophyceae</taxon>
        <taxon>Parmales</taxon>
        <taxon>Triparmaceae</taxon>
        <taxon>Triparma</taxon>
    </lineage>
</organism>
<evidence type="ECO:0000256" key="1">
    <source>
        <dbReference type="ARBA" id="ARBA00001933"/>
    </source>
</evidence>
<dbReference type="PANTHER" id="PTHR42825">
    <property type="entry name" value="AMINO ACID AMINOTRANSFERASE"/>
    <property type="match status" value="1"/>
</dbReference>
<keyword evidence="5" id="KW-0663">Pyridoxal phosphate</keyword>
<comment type="caution">
    <text evidence="6">The sequence shown here is derived from an EMBL/GenBank/DDBJ whole genome shotgun (WGS) entry which is preliminary data.</text>
</comment>
<keyword evidence="4" id="KW-0808">Transferase</keyword>
<protein>
    <submittedName>
        <fullName evidence="6">Uncharacterized protein</fullName>
    </submittedName>
</protein>
<reference evidence="6" key="1">
    <citation type="submission" date="2022-07" db="EMBL/GenBank/DDBJ databases">
        <title>Genome analysis of Parmales, a sister group of diatoms, reveals the evolutionary specialization of diatoms from phago-mixotrophs to photoautotrophs.</title>
        <authorList>
            <person name="Ban H."/>
            <person name="Sato S."/>
            <person name="Yoshikawa S."/>
            <person name="Kazumasa Y."/>
            <person name="Nakamura Y."/>
            <person name="Ichinomiya M."/>
            <person name="Saitoh K."/>
            <person name="Sato N."/>
            <person name="Blanc-Mathieu R."/>
            <person name="Endo H."/>
            <person name="Kuwata A."/>
            <person name="Ogata H."/>
        </authorList>
    </citation>
    <scope>NUCLEOTIDE SEQUENCE</scope>
</reference>
<evidence type="ECO:0000256" key="3">
    <source>
        <dbReference type="ARBA" id="ARBA00022576"/>
    </source>
</evidence>
<dbReference type="Proteomes" id="UP001165082">
    <property type="component" value="Unassembled WGS sequence"/>
</dbReference>
<evidence type="ECO:0000256" key="5">
    <source>
        <dbReference type="ARBA" id="ARBA00022898"/>
    </source>
</evidence>
<sequence length="225" mass="23842">MYYHKVNATSAHSTFDGSGGGSGQLASGWNTGGSIVPHGPIPLPPSSTILNYGQGLFEGLKAFRRSNGQIVVFRPYKNASRCRNGCSRLLIPPVPDSVFVSAVLSCVRSNAQYVPPYKEGALYLRPMVFGSGPKLGVSASEEFTFVVWCGPVGNYFKAGGEGVANVPPITLLASKQYRRSVEGGVGGTKFVGNYAAVFKCQSETKMKGFNEALFLDAATGLGIEE</sequence>
<dbReference type="InterPro" id="IPR036038">
    <property type="entry name" value="Aminotransferase-like"/>
</dbReference>
<dbReference type="SUPFAM" id="SSF56752">
    <property type="entry name" value="D-aminoacid aminotransferase-like PLP-dependent enzymes"/>
    <property type="match status" value="1"/>
</dbReference>
<dbReference type="GO" id="GO:0004084">
    <property type="term" value="F:branched-chain-amino-acid transaminase activity"/>
    <property type="evidence" value="ECO:0007669"/>
    <property type="project" value="InterPro"/>
</dbReference>
<dbReference type="Gene3D" id="3.30.470.10">
    <property type="match status" value="1"/>
</dbReference>
<name>A0A9W7DL75_9STRA</name>
<dbReference type="OrthoDB" id="1732691at2759"/>
<accession>A0A9W7DL75</accession>
<dbReference type="PANTHER" id="PTHR42825:SF2">
    <property type="entry name" value="BRANCHED-CHAIN-AMINO-ACID AMINOTRANSFERASE 3, CHLOROPLASTIC-RELATED"/>
    <property type="match status" value="1"/>
</dbReference>
<dbReference type="GO" id="GO:0009081">
    <property type="term" value="P:branched-chain amino acid metabolic process"/>
    <property type="evidence" value="ECO:0007669"/>
    <property type="project" value="InterPro"/>
</dbReference>
<feature type="non-terminal residue" evidence="6">
    <location>
        <position position="225"/>
    </location>
</feature>
<evidence type="ECO:0000256" key="4">
    <source>
        <dbReference type="ARBA" id="ARBA00022679"/>
    </source>
</evidence>
<dbReference type="InterPro" id="IPR043131">
    <property type="entry name" value="BCAT-like_N"/>
</dbReference>
<evidence type="ECO:0000313" key="7">
    <source>
        <dbReference type="Proteomes" id="UP001165082"/>
    </source>
</evidence>
<dbReference type="AlphaFoldDB" id="A0A9W7DL75"/>
<dbReference type="EMBL" id="BRXZ01001763">
    <property type="protein sequence ID" value="GMH46292.1"/>
    <property type="molecule type" value="Genomic_DNA"/>
</dbReference>
<comment type="cofactor">
    <cofactor evidence="1">
        <name>pyridoxal 5'-phosphate</name>
        <dbReference type="ChEBI" id="CHEBI:597326"/>
    </cofactor>
</comment>
<dbReference type="InterPro" id="IPR005786">
    <property type="entry name" value="B_amino_transII"/>
</dbReference>
<comment type="similarity">
    <text evidence="2">Belongs to the class-IV pyridoxal-phosphate-dependent aminotransferase family.</text>
</comment>
<dbReference type="Gene3D" id="3.20.10.10">
    <property type="entry name" value="D-amino Acid Aminotransferase, subunit A, domain 2"/>
    <property type="match status" value="1"/>
</dbReference>
<proteinExistence type="inferred from homology"/>
<evidence type="ECO:0000313" key="6">
    <source>
        <dbReference type="EMBL" id="GMH46292.1"/>
    </source>
</evidence>
<dbReference type="InterPro" id="IPR043132">
    <property type="entry name" value="BCAT-like_C"/>
</dbReference>
<keyword evidence="7" id="KW-1185">Reference proteome</keyword>
<keyword evidence="3" id="KW-0032">Aminotransferase</keyword>
<evidence type="ECO:0000256" key="2">
    <source>
        <dbReference type="ARBA" id="ARBA00009320"/>
    </source>
</evidence>